<proteinExistence type="predicted"/>
<dbReference type="AlphaFoldDB" id="A0A372EMW2"/>
<dbReference type="EMBL" id="QVLS01000002">
    <property type="protein sequence ID" value="RFP81007.1"/>
    <property type="molecule type" value="Genomic_DNA"/>
</dbReference>
<evidence type="ECO:0000256" key="1">
    <source>
        <dbReference type="SAM" id="Phobius"/>
    </source>
</evidence>
<sequence>MTTGLATPAWAAPLGDGRRALLLLALFVLSWTLLEGVVGAQFQQPYHLMQIVWCRYAVHLACLLLVCGWREPSRLWRTRRPVFQLLRSLCMLVMPLSFALALVGGVGGHTVWALFWVAPLLILALSRGWLREAVPPLAWAAAALGALAAVLLLQPHWPAAPGRLAWPLAMAASFALYVAMTRQLREETVQANLFYTAAGVFALLTPLMPWVWVTPSAHDALVLAGIGVVGLLGLWALDRACEAAPVSLAAPVLVLHLAGMFGIESLARGSGPSRGQWLALLLIGVAVLLAWRVSAGPRGAPGTSP</sequence>
<feature type="transmembrane region" description="Helical" evidence="1">
    <location>
        <begin position="192"/>
        <end position="212"/>
    </location>
</feature>
<protein>
    <submittedName>
        <fullName evidence="2">DMT family transporter</fullName>
    </submittedName>
</protein>
<keyword evidence="1" id="KW-0812">Transmembrane</keyword>
<dbReference type="SUPFAM" id="SSF103481">
    <property type="entry name" value="Multidrug resistance efflux transporter EmrE"/>
    <property type="match status" value="1"/>
</dbReference>
<keyword evidence="1" id="KW-0472">Membrane</keyword>
<comment type="caution">
    <text evidence="2">The sequence shown here is derived from an EMBL/GenBank/DDBJ whole genome shotgun (WGS) entry which is preliminary data.</text>
</comment>
<dbReference type="RefSeq" id="WP_116957745.1">
    <property type="nucleotide sequence ID" value="NZ_QVLS01000002.1"/>
</dbReference>
<reference evidence="2 3" key="1">
    <citation type="submission" date="2018-08" db="EMBL/GenBank/DDBJ databases">
        <title>Hydrogenophaga sp. LA-38 isolated from sludge.</title>
        <authorList>
            <person name="Im W.-T."/>
        </authorList>
    </citation>
    <scope>NUCLEOTIDE SEQUENCE [LARGE SCALE GENOMIC DNA]</scope>
    <source>
        <strain evidence="2 3">LA-38</strain>
    </source>
</reference>
<feature type="transmembrane region" description="Helical" evidence="1">
    <location>
        <begin position="113"/>
        <end position="130"/>
    </location>
</feature>
<evidence type="ECO:0000313" key="2">
    <source>
        <dbReference type="EMBL" id="RFP81007.1"/>
    </source>
</evidence>
<organism evidence="2 3">
    <name type="scientific">Hydrogenophaga borbori</name>
    <dbReference type="NCBI Taxonomy" id="2294117"/>
    <lineage>
        <taxon>Bacteria</taxon>
        <taxon>Pseudomonadati</taxon>
        <taxon>Pseudomonadota</taxon>
        <taxon>Betaproteobacteria</taxon>
        <taxon>Burkholderiales</taxon>
        <taxon>Comamonadaceae</taxon>
        <taxon>Hydrogenophaga</taxon>
    </lineage>
</organism>
<name>A0A372EMW2_9BURK</name>
<keyword evidence="3" id="KW-1185">Reference proteome</keyword>
<keyword evidence="1" id="KW-1133">Transmembrane helix</keyword>
<feature type="transmembrane region" description="Helical" evidence="1">
    <location>
        <begin position="275"/>
        <end position="293"/>
    </location>
</feature>
<feature type="transmembrane region" description="Helical" evidence="1">
    <location>
        <begin position="48"/>
        <end position="69"/>
    </location>
</feature>
<feature type="transmembrane region" description="Helical" evidence="1">
    <location>
        <begin position="21"/>
        <end position="42"/>
    </location>
</feature>
<gene>
    <name evidence="2" type="ORF">DY262_04300</name>
</gene>
<accession>A0A372EMW2</accession>
<feature type="transmembrane region" description="Helical" evidence="1">
    <location>
        <begin position="244"/>
        <end position="263"/>
    </location>
</feature>
<feature type="transmembrane region" description="Helical" evidence="1">
    <location>
        <begin position="89"/>
        <end position="107"/>
    </location>
</feature>
<feature type="transmembrane region" description="Helical" evidence="1">
    <location>
        <begin position="137"/>
        <end position="157"/>
    </location>
</feature>
<dbReference type="InterPro" id="IPR037185">
    <property type="entry name" value="EmrE-like"/>
</dbReference>
<dbReference type="Proteomes" id="UP000261931">
    <property type="component" value="Unassembled WGS sequence"/>
</dbReference>
<feature type="transmembrane region" description="Helical" evidence="1">
    <location>
        <begin position="218"/>
        <end position="237"/>
    </location>
</feature>
<feature type="transmembrane region" description="Helical" evidence="1">
    <location>
        <begin position="163"/>
        <end position="180"/>
    </location>
</feature>
<evidence type="ECO:0000313" key="3">
    <source>
        <dbReference type="Proteomes" id="UP000261931"/>
    </source>
</evidence>